<accession>E6QF49</accession>
<dbReference type="AlphaFoldDB" id="E6QF49"/>
<evidence type="ECO:0008006" key="2">
    <source>
        <dbReference type="Google" id="ProtNLM"/>
    </source>
</evidence>
<protein>
    <recommendedName>
        <fullName evidence="2">J domain-containing protein</fullName>
    </recommendedName>
</protein>
<sequence>MNGRGRSTKSIQGIYRRLVSAVHPDREADPILRAQKTALMEPINQASGKMTSCNCWPYSTSQA</sequence>
<proteinExistence type="predicted"/>
<dbReference type="SUPFAM" id="SSF46565">
    <property type="entry name" value="Chaperone J-domain"/>
    <property type="match status" value="1"/>
</dbReference>
<comment type="caution">
    <text evidence="1">The sequence shown here is derived from an EMBL/GenBank/DDBJ whole genome shotgun (WGS) entry which is preliminary data.</text>
</comment>
<dbReference type="InterPro" id="IPR036869">
    <property type="entry name" value="J_dom_sf"/>
</dbReference>
<organism evidence="1">
    <name type="scientific">mine drainage metagenome</name>
    <dbReference type="NCBI Taxonomy" id="410659"/>
    <lineage>
        <taxon>unclassified sequences</taxon>
        <taxon>metagenomes</taxon>
        <taxon>ecological metagenomes</taxon>
    </lineage>
</organism>
<evidence type="ECO:0000313" key="1">
    <source>
        <dbReference type="EMBL" id="CBI05830.1"/>
    </source>
</evidence>
<dbReference type="EMBL" id="CABP01000139">
    <property type="protein sequence ID" value="CBI05830.1"/>
    <property type="molecule type" value="Genomic_DNA"/>
</dbReference>
<reference evidence="1" key="1">
    <citation type="submission" date="2009-10" db="EMBL/GenBank/DDBJ databases">
        <title>Diversity of trophic interactions inside an arsenic-rich microbial ecosystem.</title>
        <authorList>
            <person name="Bertin P.N."/>
            <person name="Heinrich-Salmeron A."/>
            <person name="Pelletier E."/>
            <person name="Goulhen-Chollet F."/>
            <person name="Arsene-Ploetze F."/>
            <person name="Gallien S."/>
            <person name="Calteau A."/>
            <person name="Vallenet D."/>
            <person name="Casiot C."/>
            <person name="Chane-Woon-Ming B."/>
            <person name="Giloteaux L."/>
            <person name="Barakat M."/>
            <person name="Bonnefoy V."/>
            <person name="Bruneel O."/>
            <person name="Chandler M."/>
            <person name="Cleiss J."/>
            <person name="Duran R."/>
            <person name="Elbaz-Poulichet F."/>
            <person name="Fonknechten N."/>
            <person name="Lauga B."/>
            <person name="Mornico D."/>
            <person name="Ortet P."/>
            <person name="Schaeffer C."/>
            <person name="Siguier P."/>
            <person name="Alexander Thil Smith A."/>
            <person name="Van Dorsselaer A."/>
            <person name="Weissenbach J."/>
            <person name="Medigue C."/>
            <person name="Le Paslier D."/>
        </authorList>
    </citation>
    <scope>NUCLEOTIDE SEQUENCE</scope>
</reference>
<name>E6QF49_9ZZZZ</name>
<gene>
    <name evidence="1" type="ORF">CARN5_0650</name>
</gene>